<dbReference type="InterPro" id="IPR056924">
    <property type="entry name" value="SH3_Tf2-1"/>
</dbReference>
<dbReference type="PANTHER" id="PTHR46148">
    <property type="entry name" value="CHROMO DOMAIN-CONTAINING PROTEIN"/>
    <property type="match status" value="1"/>
</dbReference>
<accession>A0AAF0TRF8</accession>
<gene>
    <name evidence="2" type="ORF">MTR67_023016</name>
</gene>
<dbReference type="PANTHER" id="PTHR46148:SF60">
    <property type="entry name" value="CHROMO DOMAIN-CONTAINING PROTEIN"/>
    <property type="match status" value="1"/>
</dbReference>
<dbReference type="AlphaFoldDB" id="A0AAF0TRF8"/>
<reference evidence="2" key="1">
    <citation type="submission" date="2023-08" db="EMBL/GenBank/DDBJ databases">
        <title>A de novo genome assembly of Solanum verrucosum Schlechtendal, a Mexican diploid species geographically isolated from the other diploid A-genome species in potato relatives.</title>
        <authorList>
            <person name="Hosaka K."/>
        </authorList>
    </citation>
    <scope>NUCLEOTIDE SEQUENCE</scope>
    <source>
        <tissue evidence="2">Young leaves</tissue>
    </source>
</reference>
<evidence type="ECO:0000313" key="3">
    <source>
        <dbReference type="Proteomes" id="UP001234989"/>
    </source>
</evidence>
<sequence>RYIGPYEILDCVGPVAYILSLPPNLFGFHPVFHMSLLKIYHGDGDYIIKWDSVLLDKDLQYEEEPVAIFYRVMRKLRTKEIKSVKLQWKHRLVEEASWETEKDM</sequence>
<proteinExistence type="predicted"/>
<feature type="domain" description="Tf2-1-like SH3-like" evidence="1">
    <location>
        <begin position="1"/>
        <end position="41"/>
    </location>
</feature>
<keyword evidence="3" id="KW-1185">Reference proteome</keyword>
<organism evidence="2 3">
    <name type="scientific">Solanum verrucosum</name>
    <dbReference type="NCBI Taxonomy" id="315347"/>
    <lineage>
        <taxon>Eukaryota</taxon>
        <taxon>Viridiplantae</taxon>
        <taxon>Streptophyta</taxon>
        <taxon>Embryophyta</taxon>
        <taxon>Tracheophyta</taxon>
        <taxon>Spermatophyta</taxon>
        <taxon>Magnoliopsida</taxon>
        <taxon>eudicotyledons</taxon>
        <taxon>Gunneridae</taxon>
        <taxon>Pentapetalae</taxon>
        <taxon>asterids</taxon>
        <taxon>lamiids</taxon>
        <taxon>Solanales</taxon>
        <taxon>Solanaceae</taxon>
        <taxon>Solanoideae</taxon>
        <taxon>Solaneae</taxon>
        <taxon>Solanum</taxon>
    </lineage>
</organism>
<dbReference type="Pfam" id="PF24626">
    <property type="entry name" value="SH3_Tf2-1"/>
    <property type="match status" value="1"/>
</dbReference>
<evidence type="ECO:0000259" key="1">
    <source>
        <dbReference type="Pfam" id="PF24626"/>
    </source>
</evidence>
<evidence type="ECO:0000313" key="2">
    <source>
        <dbReference type="EMBL" id="WMV29631.1"/>
    </source>
</evidence>
<protein>
    <recommendedName>
        <fullName evidence="1">Tf2-1-like SH3-like domain-containing protein</fullName>
    </recommendedName>
</protein>
<name>A0AAF0TRF8_SOLVR</name>
<dbReference type="EMBL" id="CP133616">
    <property type="protein sequence ID" value="WMV29631.1"/>
    <property type="molecule type" value="Genomic_DNA"/>
</dbReference>
<feature type="non-terminal residue" evidence="2">
    <location>
        <position position="1"/>
    </location>
</feature>
<dbReference type="Proteomes" id="UP001234989">
    <property type="component" value="Chromosome 5"/>
</dbReference>